<proteinExistence type="predicted"/>
<evidence type="ECO:0000313" key="1">
    <source>
        <dbReference type="EMBL" id="KRX19188.1"/>
    </source>
</evidence>
<feature type="non-terminal residue" evidence="1">
    <location>
        <position position="259"/>
    </location>
</feature>
<dbReference type="OrthoDB" id="5915441at2759"/>
<organism evidence="1 2">
    <name type="scientific">Trichinella nelsoni</name>
    <dbReference type="NCBI Taxonomy" id="6336"/>
    <lineage>
        <taxon>Eukaryota</taxon>
        <taxon>Metazoa</taxon>
        <taxon>Ecdysozoa</taxon>
        <taxon>Nematoda</taxon>
        <taxon>Enoplea</taxon>
        <taxon>Dorylaimia</taxon>
        <taxon>Trichinellida</taxon>
        <taxon>Trichinellidae</taxon>
        <taxon>Trichinella</taxon>
    </lineage>
</organism>
<evidence type="ECO:0000313" key="2">
    <source>
        <dbReference type="Proteomes" id="UP000054630"/>
    </source>
</evidence>
<reference evidence="1 2" key="1">
    <citation type="submission" date="2015-01" db="EMBL/GenBank/DDBJ databases">
        <title>Evolution of Trichinella species and genotypes.</title>
        <authorList>
            <person name="Korhonen P.K."/>
            <person name="Edoardo P."/>
            <person name="Giuseppe L.R."/>
            <person name="Gasser R.B."/>
        </authorList>
    </citation>
    <scope>NUCLEOTIDE SEQUENCE [LARGE SCALE GENOMIC DNA]</scope>
    <source>
        <strain evidence="1">ISS37</strain>
    </source>
</reference>
<comment type="caution">
    <text evidence="1">The sequence shown here is derived from an EMBL/GenBank/DDBJ whole genome shotgun (WGS) entry which is preliminary data.</text>
</comment>
<gene>
    <name evidence="1" type="ORF">T07_7018</name>
</gene>
<dbReference type="Proteomes" id="UP000054630">
    <property type="component" value="Unassembled WGS sequence"/>
</dbReference>
<dbReference type="PANTHER" id="PTHR28592">
    <property type="entry name" value="ARMADILLO REPEAT-CONTAINING PROTEIN 1"/>
    <property type="match status" value="1"/>
</dbReference>
<keyword evidence="2" id="KW-1185">Reference proteome</keyword>
<evidence type="ECO:0008006" key="3">
    <source>
        <dbReference type="Google" id="ProtNLM"/>
    </source>
</evidence>
<protein>
    <recommendedName>
        <fullName evidence="3">Armadillo repeat-containing protein 1</fullName>
    </recommendedName>
</protein>
<accession>A0A0V0RXM2</accession>
<dbReference type="EMBL" id="JYDL01000062">
    <property type="protein sequence ID" value="KRX19188.1"/>
    <property type="molecule type" value="Genomic_DNA"/>
</dbReference>
<name>A0A0V0RXM2_9BILA</name>
<dbReference type="PANTHER" id="PTHR28592:SF1">
    <property type="entry name" value="ARMADILLO REPEAT-CONTAINING PROTEIN 1"/>
    <property type="match status" value="1"/>
</dbReference>
<feature type="non-terminal residue" evidence="1">
    <location>
        <position position="1"/>
    </location>
</feature>
<dbReference type="AlphaFoldDB" id="A0A0V0RXM2"/>
<sequence>LKMCNFSIVMANVATMENFLDVISDYFDQDISKEKALVFIKDSELIQCILNICSGADSEVAVRCLKFLNEIAEAAGDGRLLLGKINGFALALKEMKNRHSSSVNICLLCDVLCKRCCPHRKKTRLAKIIFENPLYEEEEENLKMELLHINGIISVAFNEALTVCNIVLRRNVSGETIKNAIQKNVLCAADLKITHSDGELEFFAIKSNEMELSSPKYIESPERTEAGPYAVISKDCLNKYQHNSEGLLTGFFSFCRTLW</sequence>